<sequence>MRKFPLWKLKREILRFGRQIAELPGLTWEYFDLRTSYDRKAAAMRKTHEGDLPMGREVAIYLIFPAGGILASHLDALRLMIDEGISPVVVSNLPLSTDDLATLAPLTTRIIERPNLGYDFGGYRDGILALESTLPDLDRLYILNDSAWMVEAPQSWFDDVRTKGVDFCGATSNYGIKRHDADDFRDLRWQYTIHHRNFHYASYALAIGRTILQDPAFVTFWKRFRLSNQKKRTVRRGEIGLTQWVMRHGFSHEATCSVMDLDTEIAALDTAELDAVTRNLIIPERPRIRAKRDEVLLSDPATPEGRRDRIQIILTAVSAQAMGYVMPYYTLRHRGFQFVKKSPLWISAAGSQTTLDILSSLPGPMGQTAYAEALQIVANRPPAE</sequence>
<dbReference type="AlphaFoldDB" id="A0A1M6ZY78"/>
<proteinExistence type="predicted"/>
<dbReference type="RefSeq" id="WP_149777825.1">
    <property type="nucleotide sequence ID" value="NZ_FRCB01000001.1"/>
</dbReference>
<protein>
    <submittedName>
        <fullName evidence="1">Rhamnan synthesis protein F</fullName>
    </submittedName>
</protein>
<evidence type="ECO:0000313" key="2">
    <source>
        <dbReference type="Proteomes" id="UP000322545"/>
    </source>
</evidence>
<keyword evidence="2" id="KW-1185">Reference proteome</keyword>
<name>A0A1M6ZY78_9RHOB</name>
<gene>
    <name evidence="1" type="ORF">SAMN05443432_101228</name>
</gene>
<evidence type="ECO:0000313" key="1">
    <source>
        <dbReference type="EMBL" id="SHL35432.1"/>
    </source>
</evidence>
<organism evidence="1 2">
    <name type="scientific">Roseovarius litoreus</name>
    <dbReference type="NCBI Taxonomy" id="1155722"/>
    <lineage>
        <taxon>Bacteria</taxon>
        <taxon>Pseudomonadati</taxon>
        <taxon>Pseudomonadota</taxon>
        <taxon>Alphaproteobacteria</taxon>
        <taxon>Rhodobacterales</taxon>
        <taxon>Roseobacteraceae</taxon>
        <taxon>Roseovarius</taxon>
    </lineage>
</organism>
<dbReference type="Pfam" id="PF05045">
    <property type="entry name" value="RgpF"/>
    <property type="match status" value="1"/>
</dbReference>
<dbReference type="Proteomes" id="UP000322545">
    <property type="component" value="Unassembled WGS sequence"/>
</dbReference>
<dbReference type="EMBL" id="FRCB01000001">
    <property type="protein sequence ID" value="SHL35432.1"/>
    <property type="molecule type" value="Genomic_DNA"/>
</dbReference>
<reference evidence="1 2" key="1">
    <citation type="submission" date="2016-11" db="EMBL/GenBank/DDBJ databases">
        <authorList>
            <person name="Varghese N."/>
            <person name="Submissions S."/>
        </authorList>
    </citation>
    <scope>NUCLEOTIDE SEQUENCE [LARGE SCALE GENOMIC DNA]</scope>
    <source>
        <strain evidence="1 2">DSM 28249</strain>
    </source>
</reference>
<dbReference type="InterPro" id="IPR007739">
    <property type="entry name" value="RgpF"/>
</dbReference>
<accession>A0A1M6ZY78</accession>